<dbReference type="SUPFAM" id="SSF63763">
    <property type="entry name" value="SAND domain-like"/>
    <property type="match status" value="1"/>
</dbReference>
<dbReference type="InterPro" id="IPR043563">
    <property type="entry name" value="Sp110/Sp140/Sp140L-like"/>
</dbReference>
<dbReference type="Gene3D" id="3.10.390.10">
    <property type="entry name" value="SAND domain-like"/>
    <property type="match status" value="1"/>
</dbReference>
<dbReference type="SMART" id="SM00258">
    <property type="entry name" value="SAND"/>
    <property type="match status" value="1"/>
</dbReference>
<organism evidence="5 6">
    <name type="scientific">Mesocricetus auratus</name>
    <name type="common">Golden hamster</name>
    <dbReference type="NCBI Taxonomy" id="10036"/>
    <lineage>
        <taxon>Eukaryota</taxon>
        <taxon>Metazoa</taxon>
        <taxon>Chordata</taxon>
        <taxon>Craniata</taxon>
        <taxon>Vertebrata</taxon>
        <taxon>Euteleostomi</taxon>
        <taxon>Mammalia</taxon>
        <taxon>Eutheria</taxon>
        <taxon>Euarchontoglires</taxon>
        <taxon>Glires</taxon>
        <taxon>Rodentia</taxon>
        <taxon>Myomorpha</taxon>
        <taxon>Muroidea</taxon>
        <taxon>Cricetidae</taxon>
        <taxon>Cricetinae</taxon>
        <taxon>Mesocricetus</taxon>
    </lineage>
</organism>
<evidence type="ECO:0000259" key="3">
    <source>
        <dbReference type="PROSITE" id="PS50864"/>
    </source>
</evidence>
<evidence type="ECO:0000259" key="4">
    <source>
        <dbReference type="PROSITE" id="PS51414"/>
    </source>
</evidence>
<protein>
    <submittedName>
        <fullName evidence="6">Nuclear body protein SP140 isoform X1</fullName>
    </submittedName>
</protein>
<feature type="compositionally biased region" description="Basic residues" evidence="2">
    <location>
        <begin position="169"/>
        <end position="188"/>
    </location>
</feature>
<reference evidence="6" key="1">
    <citation type="submission" date="2025-08" db="UniProtKB">
        <authorList>
            <consortium name="RefSeq"/>
        </authorList>
    </citation>
    <scope>IDENTIFICATION</scope>
    <source>
        <tissue evidence="6">Liver</tissue>
    </source>
</reference>
<dbReference type="Pfam" id="PF01342">
    <property type="entry name" value="SAND"/>
    <property type="match status" value="1"/>
</dbReference>
<gene>
    <name evidence="6" type="primary">LOC106022166</name>
</gene>
<dbReference type="PANTHER" id="PTHR46386">
    <property type="entry name" value="NUCLEAR BODY PROTEIN SP140"/>
    <property type="match status" value="1"/>
</dbReference>
<dbReference type="PROSITE" id="PS50864">
    <property type="entry name" value="SAND"/>
    <property type="match status" value="1"/>
</dbReference>
<accession>A0ABM2Y319</accession>
<feature type="compositionally biased region" description="Polar residues" evidence="2">
    <location>
        <begin position="151"/>
        <end position="166"/>
    </location>
</feature>
<dbReference type="Pfam" id="PF03172">
    <property type="entry name" value="HSR"/>
    <property type="match status" value="1"/>
</dbReference>
<proteinExistence type="predicted"/>
<evidence type="ECO:0000256" key="1">
    <source>
        <dbReference type="ARBA" id="ARBA00022553"/>
    </source>
</evidence>
<dbReference type="PANTHER" id="PTHR46386:SF1">
    <property type="entry name" value="NUCLEAR BODY PROTEIN SP140-LIKE PROTEIN"/>
    <property type="match status" value="1"/>
</dbReference>
<dbReference type="RefSeq" id="XP_040609098.1">
    <property type="nucleotide sequence ID" value="XM_040753164.1"/>
</dbReference>
<feature type="compositionally biased region" description="Basic residues" evidence="2">
    <location>
        <begin position="222"/>
        <end position="232"/>
    </location>
</feature>
<dbReference type="InterPro" id="IPR004865">
    <property type="entry name" value="HSR_dom"/>
</dbReference>
<feature type="region of interest" description="Disordered" evidence="2">
    <location>
        <begin position="148"/>
        <end position="232"/>
    </location>
</feature>
<name>A0ABM2Y319_MESAU</name>
<dbReference type="InterPro" id="IPR000770">
    <property type="entry name" value="SAND_dom"/>
</dbReference>
<keyword evidence="5" id="KW-1185">Reference proteome</keyword>
<sequence length="333" mass="38189">MAEEESGSSCCSTTEDTVCAEESADYRLMFKCFKENKVEIASAITKSFPFLMSLRDRDFISEQKFQISKKKCENQDAVRNVVYDILCDLQKNFSLRLLEVIFSPTHLKAYPDLKEILSIFLDEQSTSENEMCSCVMCYPAHKPKDREARIGSSQADTMETGNNTTVGKSKGKRRKKKCHNRSIAKQRKPQTSWVKNNSRTGGQAAVRRRKAKKNPEGSAKTVRCRGRRRRRKHNADFSAALLPVTCGDAKGMLHKDKFKQGTSVKSIQSEDGDWFSPHEFEILGGHERSKNWKLSLRCYNWPLKLLIRRKFLPNSPRIYGKRKKGSRRRCGPD</sequence>
<dbReference type="PROSITE" id="PS51414">
    <property type="entry name" value="HSR"/>
    <property type="match status" value="1"/>
</dbReference>
<evidence type="ECO:0000256" key="2">
    <source>
        <dbReference type="SAM" id="MobiDB-lite"/>
    </source>
</evidence>
<feature type="domain" description="SAND" evidence="3">
    <location>
        <begin position="232"/>
        <end position="313"/>
    </location>
</feature>
<keyword evidence="1" id="KW-0597">Phosphoprotein</keyword>
<evidence type="ECO:0000313" key="6">
    <source>
        <dbReference type="RefSeq" id="XP_040609098.1"/>
    </source>
</evidence>
<dbReference type="GeneID" id="106022166"/>
<feature type="domain" description="HSR" evidence="4">
    <location>
        <begin position="8"/>
        <end position="125"/>
    </location>
</feature>
<feature type="compositionally biased region" description="Polar residues" evidence="2">
    <location>
        <begin position="189"/>
        <end position="201"/>
    </location>
</feature>
<dbReference type="Proteomes" id="UP000886700">
    <property type="component" value="Unplaced"/>
</dbReference>
<evidence type="ECO:0000313" key="5">
    <source>
        <dbReference type="Proteomes" id="UP000886700"/>
    </source>
</evidence>
<dbReference type="InterPro" id="IPR010919">
    <property type="entry name" value="SAND-like_dom_sf"/>
</dbReference>